<evidence type="ECO:0000256" key="1">
    <source>
        <dbReference type="ARBA" id="ARBA00022688"/>
    </source>
</evidence>
<keyword evidence="1" id="KW-0831">Ubiquinone biosynthesis</keyword>
<dbReference type="GO" id="GO:0006744">
    <property type="term" value="P:ubiquinone biosynthetic process"/>
    <property type="evidence" value="ECO:0007669"/>
    <property type="project" value="UniProtKB-KW"/>
</dbReference>
<comment type="caution">
    <text evidence="2">The sequence shown here is derived from an EMBL/GenBank/DDBJ whole genome shotgun (WGS) entry which is preliminary data.</text>
</comment>
<sequence length="135" mass="15982">MKSRNFSPDDRVPVRFFEEDEDELCYVIMRSSEAHDVWHTLFGLNTNLTGELALKVIEFQQMQLPMALISFVGASVRFNGDRLKSFYTNHFPWAFKAGLQCTDLMSVYYERYFDEDLEEVRRKWGIIPAQQVKRK</sequence>
<reference evidence="2 3" key="1">
    <citation type="submission" date="2024-01" db="EMBL/GenBank/DDBJ databases">
        <title>The complete chloroplast genome sequence of Lithospermum erythrorhizon: insights into the phylogenetic relationship among Boraginaceae species and the maternal lineages of purple gromwells.</title>
        <authorList>
            <person name="Okada T."/>
            <person name="Watanabe K."/>
        </authorList>
    </citation>
    <scope>NUCLEOTIDE SEQUENCE [LARGE SCALE GENOMIC DNA]</scope>
</reference>
<protein>
    <submittedName>
        <fullName evidence="2">Uncharacterized protein</fullName>
    </submittedName>
</protein>
<name>A0AAV3RLE2_LITER</name>
<dbReference type="Proteomes" id="UP001454036">
    <property type="component" value="Unassembled WGS sequence"/>
</dbReference>
<gene>
    <name evidence="2" type="ORF">LIER_42109</name>
</gene>
<evidence type="ECO:0000313" key="3">
    <source>
        <dbReference type="Proteomes" id="UP001454036"/>
    </source>
</evidence>
<dbReference type="PANTHER" id="PTHR12922:SF7">
    <property type="entry name" value="UBIQUINONE BIOSYNTHESIS PROTEIN COQ4 HOMOLOG, MITOCHONDRIAL"/>
    <property type="match status" value="1"/>
</dbReference>
<dbReference type="InterPro" id="IPR007715">
    <property type="entry name" value="Coq4"/>
</dbReference>
<keyword evidence="3" id="KW-1185">Reference proteome</keyword>
<dbReference type="Pfam" id="PF05019">
    <property type="entry name" value="Coq4"/>
    <property type="match status" value="1"/>
</dbReference>
<dbReference type="PANTHER" id="PTHR12922">
    <property type="entry name" value="UBIQUINONE BIOSYNTHESIS PROTEIN"/>
    <property type="match status" value="1"/>
</dbReference>
<dbReference type="EMBL" id="BAABME010028133">
    <property type="protein sequence ID" value="GAA0176696.1"/>
    <property type="molecule type" value="Genomic_DNA"/>
</dbReference>
<dbReference type="AlphaFoldDB" id="A0AAV3RLE2"/>
<accession>A0AAV3RLE2</accession>
<proteinExistence type="predicted"/>
<evidence type="ECO:0000313" key="2">
    <source>
        <dbReference type="EMBL" id="GAA0176696.1"/>
    </source>
</evidence>
<organism evidence="2 3">
    <name type="scientific">Lithospermum erythrorhizon</name>
    <name type="common">Purple gromwell</name>
    <name type="synonym">Lithospermum officinale var. erythrorhizon</name>
    <dbReference type="NCBI Taxonomy" id="34254"/>
    <lineage>
        <taxon>Eukaryota</taxon>
        <taxon>Viridiplantae</taxon>
        <taxon>Streptophyta</taxon>
        <taxon>Embryophyta</taxon>
        <taxon>Tracheophyta</taxon>
        <taxon>Spermatophyta</taxon>
        <taxon>Magnoliopsida</taxon>
        <taxon>eudicotyledons</taxon>
        <taxon>Gunneridae</taxon>
        <taxon>Pentapetalae</taxon>
        <taxon>asterids</taxon>
        <taxon>lamiids</taxon>
        <taxon>Boraginales</taxon>
        <taxon>Boraginaceae</taxon>
        <taxon>Boraginoideae</taxon>
        <taxon>Lithospermeae</taxon>
        <taxon>Lithospermum</taxon>
    </lineage>
</organism>